<dbReference type="GO" id="GO:0005829">
    <property type="term" value="C:cytosol"/>
    <property type="evidence" value="ECO:0007669"/>
    <property type="project" value="TreeGrafter"/>
</dbReference>
<comment type="domain">
    <text evidence="12">ValRS has two distinct active sites: one for aminoacylation and one for editing. The misactivated threonine is translocated from the active site to the editing site.</text>
</comment>
<evidence type="ECO:0000256" key="2">
    <source>
        <dbReference type="ARBA" id="ARBA00011245"/>
    </source>
</evidence>
<feature type="domain" description="Valyl-tRNA synthetase tRNA-binding arm" evidence="15">
    <location>
        <begin position="1037"/>
        <end position="1101"/>
    </location>
</feature>
<evidence type="ECO:0000256" key="4">
    <source>
        <dbReference type="ARBA" id="ARBA00022598"/>
    </source>
</evidence>
<evidence type="ECO:0000259" key="13">
    <source>
        <dbReference type="Pfam" id="PF00133"/>
    </source>
</evidence>
<evidence type="ECO:0000313" key="16">
    <source>
        <dbReference type="EMBL" id="OGY41621.1"/>
    </source>
</evidence>
<dbReference type="InterPro" id="IPR009008">
    <property type="entry name" value="Val/Leu/Ile-tRNA-synth_edit"/>
</dbReference>
<feature type="binding site" evidence="12">
    <location>
        <position position="734"/>
    </location>
    <ligand>
        <name>ATP</name>
        <dbReference type="ChEBI" id="CHEBI:30616"/>
    </ligand>
</feature>
<dbReference type="Gene3D" id="3.40.50.1240">
    <property type="entry name" value="Phosphoglycerate mutase-like"/>
    <property type="match status" value="1"/>
</dbReference>
<dbReference type="FunFam" id="1.10.287.380:FF:000001">
    <property type="entry name" value="Valine--tRNA ligase"/>
    <property type="match status" value="1"/>
</dbReference>
<dbReference type="PRINTS" id="PR00986">
    <property type="entry name" value="TRNASYNTHVAL"/>
</dbReference>
<comment type="caution">
    <text evidence="12">Lacks conserved residue(s) required for the propagation of feature annotation.</text>
</comment>
<dbReference type="InterPro" id="IPR002300">
    <property type="entry name" value="aa-tRNA-synth_Ia"/>
</dbReference>
<dbReference type="CDD" id="cd07962">
    <property type="entry name" value="Anticodon_Ia_Val"/>
    <property type="match status" value="1"/>
</dbReference>
<dbReference type="HAMAP" id="MF_02004">
    <property type="entry name" value="Val_tRNA_synth_type1"/>
    <property type="match status" value="1"/>
</dbReference>
<evidence type="ECO:0000256" key="5">
    <source>
        <dbReference type="ARBA" id="ARBA00022741"/>
    </source>
</evidence>
<dbReference type="Gene3D" id="1.10.287.380">
    <property type="entry name" value="Valyl-tRNA synthetase, C-terminal domain"/>
    <property type="match status" value="1"/>
</dbReference>
<dbReference type="FunFam" id="3.40.50.620:FF:000032">
    <property type="entry name" value="Valine--tRNA ligase"/>
    <property type="match status" value="1"/>
</dbReference>
<evidence type="ECO:0000256" key="9">
    <source>
        <dbReference type="ARBA" id="ARBA00023146"/>
    </source>
</evidence>
<evidence type="ECO:0000256" key="10">
    <source>
        <dbReference type="ARBA" id="ARBA00047552"/>
    </source>
</evidence>
<keyword evidence="4 12" id="KW-0436">Ligase</keyword>
<dbReference type="CDD" id="cd00817">
    <property type="entry name" value="ValRS_core"/>
    <property type="match status" value="1"/>
</dbReference>
<dbReference type="SUPFAM" id="SSF50677">
    <property type="entry name" value="ValRS/IleRS/LeuRS editing domain"/>
    <property type="match status" value="1"/>
</dbReference>
<keyword evidence="5 12" id="KW-0547">Nucleotide-binding</keyword>
<protein>
    <recommendedName>
        <fullName evidence="12">Valine--tRNA ligase</fullName>
        <ecNumber evidence="12">6.1.1.9</ecNumber>
    </recommendedName>
    <alternativeName>
        <fullName evidence="12">Valyl-tRNA synthetase</fullName>
        <shortName evidence="12">ValRS</shortName>
    </alternativeName>
</protein>
<dbReference type="GO" id="GO:0005524">
    <property type="term" value="F:ATP binding"/>
    <property type="evidence" value="ECO:0007669"/>
    <property type="project" value="UniProtKB-UniRule"/>
</dbReference>
<comment type="subcellular location">
    <subcellularLocation>
        <location evidence="1 12">Cytoplasm</location>
    </subcellularLocation>
</comment>
<dbReference type="EC" id="6.1.1.9" evidence="12"/>
<dbReference type="GO" id="GO:0002161">
    <property type="term" value="F:aminoacyl-tRNA deacylase activity"/>
    <property type="evidence" value="ECO:0007669"/>
    <property type="project" value="InterPro"/>
</dbReference>
<dbReference type="InterPro" id="IPR037118">
    <property type="entry name" value="Val-tRNA_synth_C_sf"/>
</dbReference>
<dbReference type="SUPFAM" id="SSF46589">
    <property type="entry name" value="tRNA-binding arm"/>
    <property type="match status" value="1"/>
</dbReference>
<keyword evidence="6 12" id="KW-0067">ATP-binding</keyword>
<dbReference type="SUPFAM" id="SSF47323">
    <property type="entry name" value="Anticodon-binding domain of a subclass of class I aminoacyl-tRNA synthetases"/>
    <property type="match status" value="1"/>
</dbReference>
<dbReference type="SUPFAM" id="SSF52374">
    <property type="entry name" value="Nucleotidylyl transferase"/>
    <property type="match status" value="1"/>
</dbReference>
<dbReference type="PANTHER" id="PTHR11946">
    <property type="entry name" value="VALYL-TRNA SYNTHETASES"/>
    <property type="match status" value="1"/>
</dbReference>
<evidence type="ECO:0000259" key="15">
    <source>
        <dbReference type="Pfam" id="PF10458"/>
    </source>
</evidence>
<sequence>MKEIPRAYDPKEVEDKIYKKWEDSGYFNPDNLPGDRPDYFSISMPPPNRTGTLHTGHASMLAYQDLMIRYNRLAGKKTLWLPGTDHASIATQTKVEKDLYKQEGKTRHDFGKEKFLQKVIKFAEESGKIINSQVRKMGSSCDWSRERYTLDEGLSQVVKQAFIKMYNEGLIYRGYRIVNWCVRCASTLSDEEVEYQETKTKFYTFKYSKDFPFAIATTRPETKLGDTAVAVNPQDKRYKKYIGKTYIVDLGHGKQKIKVVAEDSVDPKFGTGALGVTPAHSLIDYEIAQKNLLPIIKVIGEDGKMTKEAGKDYAGLDVLAAREKFVQRLEKQGLMEKIEEVPQNLSVCYRCDTPIEPLPSLQWFVDVKKKITLPDNKYFQNKSIKEVALQVVKDNEIKIIPQRFENDYFHWLENLRDWCISRQIWFGHQIPVWYKKAKQGIQIKLIRLADVQVELERQEINYQDVLATPLSEKGKKQTKEIAANLKVEKFDDLIVPTERAGIETGEILKKVLGLKIVKDKRLDDINLGSETILSEKDIKAAYGLDIKRIIDYHWNIPFKDGESYVDVINRTREFLVDLIDKYDGKKIILVASGSSFAAIRYLVEGIWPTELIAFGAQDDLNLQEVIVPGAENLKGVNWQQDPDTLDTWFSSGLWTFSTLLDKNFTKYKTWKSWVKGSKDLAYHPTSVMETGYDILFFWVARMIIQTTFLMGEIPFKTVYLHGLIRDEKGRKMSKSLGNVVDPLDVIKKFGTDALRLAMISGTAAGADSRLYDEKVEGGRNFVNKLWNISRYILTSVSTIKRVVEKPHGETLADQWILAKLDLVIKEVTEDIDKFNFSGAIDALREFTWSDLADWYLEISKLQIKESPDKPYEELGVHTETILLYILEKLLILWHPFIPFVTEEIWSNFEDEDFLMINFWPTVSLNLSGDVKDDEYSAETDKLLNYDEILYPFYKFEEIVMIIRNLRADFKIEPAKKVDVTIVCKNSEKIKLNEQIDNIIYLGRLNNLEIGKIKPDNSVSHVLEGVGEICLHLEGLVDLPKERARLENEIASVKKYSQSLEQKLKNKDFIKKAPKDIVEKEEFKLKEQKEKSEKLEEQLKSLD</sequence>
<feature type="coiled-coil region" evidence="12">
    <location>
        <begin position="1042"/>
        <end position="1097"/>
    </location>
</feature>
<dbReference type="Gene3D" id="3.40.50.620">
    <property type="entry name" value="HUPs"/>
    <property type="match status" value="2"/>
</dbReference>
<dbReference type="InterPro" id="IPR033705">
    <property type="entry name" value="Anticodon_Ia_Val"/>
</dbReference>
<evidence type="ECO:0000256" key="12">
    <source>
        <dbReference type="HAMAP-Rule" id="MF_02004"/>
    </source>
</evidence>
<dbReference type="Pfam" id="PF08264">
    <property type="entry name" value="Anticodon_1"/>
    <property type="match status" value="1"/>
</dbReference>
<evidence type="ECO:0000313" key="17">
    <source>
        <dbReference type="Proteomes" id="UP000176498"/>
    </source>
</evidence>
<evidence type="ECO:0000256" key="3">
    <source>
        <dbReference type="ARBA" id="ARBA00022490"/>
    </source>
</evidence>
<reference evidence="16 17" key="1">
    <citation type="journal article" date="2016" name="Nat. Commun.">
        <title>Thousands of microbial genomes shed light on interconnected biogeochemical processes in an aquifer system.</title>
        <authorList>
            <person name="Anantharaman K."/>
            <person name="Brown C.T."/>
            <person name="Hug L.A."/>
            <person name="Sharon I."/>
            <person name="Castelle C.J."/>
            <person name="Probst A.J."/>
            <person name="Thomas B.C."/>
            <person name="Singh A."/>
            <person name="Wilkins M.J."/>
            <person name="Karaoz U."/>
            <person name="Brodie E.L."/>
            <person name="Williams K.H."/>
            <person name="Hubbard S.S."/>
            <person name="Banfield J.F."/>
        </authorList>
    </citation>
    <scope>NUCLEOTIDE SEQUENCE [LARGE SCALE GENOMIC DNA]</scope>
</reference>
<dbReference type="Gene3D" id="1.10.730.10">
    <property type="entry name" value="Isoleucyl-tRNA Synthetase, Domain 1"/>
    <property type="match status" value="1"/>
</dbReference>
<dbReference type="Proteomes" id="UP000176498">
    <property type="component" value="Unassembled WGS sequence"/>
</dbReference>
<feature type="short sequence motif" description="'KMSKS' region" evidence="12">
    <location>
        <begin position="731"/>
        <end position="735"/>
    </location>
</feature>
<keyword evidence="9 12" id="KW-0030">Aminoacyl-tRNA synthetase</keyword>
<comment type="catalytic activity">
    <reaction evidence="10 12">
        <text>tRNA(Val) + L-valine + ATP = L-valyl-tRNA(Val) + AMP + diphosphate</text>
        <dbReference type="Rhea" id="RHEA:10704"/>
        <dbReference type="Rhea" id="RHEA-COMP:9672"/>
        <dbReference type="Rhea" id="RHEA-COMP:9708"/>
        <dbReference type="ChEBI" id="CHEBI:30616"/>
        <dbReference type="ChEBI" id="CHEBI:33019"/>
        <dbReference type="ChEBI" id="CHEBI:57762"/>
        <dbReference type="ChEBI" id="CHEBI:78442"/>
        <dbReference type="ChEBI" id="CHEBI:78537"/>
        <dbReference type="ChEBI" id="CHEBI:456215"/>
        <dbReference type="EC" id="6.1.1.9"/>
    </reaction>
</comment>
<evidence type="ECO:0000256" key="11">
    <source>
        <dbReference type="ARBA" id="ARBA00060830"/>
    </source>
</evidence>
<comment type="similarity">
    <text evidence="11 12">Belongs to the class-I aminoacyl-tRNA synthetase family. ValS type 1 subfamily.</text>
</comment>
<dbReference type="PANTHER" id="PTHR11946:SF93">
    <property type="entry name" value="VALINE--TRNA LIGASE, CHLOROPLASTIC_MITOCHONDRIAL 2"/>
    <property type="match status" value="1"/>
</dbReference>
<proteinExistence type="inferred from homology"/>
<gene>
    <name evidence="12" type="primary">valS</name>
    <name evidence="16" type="ORF">A2Y82_01415</name>
</gene>
<dbReference type="GO" id="GO:0006438">
    <property type="term" value="P:valyl-tRNA aminoacylation"/>
    <property type="evidence" value="ECO:0007669"/>
    <property type="project" value="UniProtKB-UniRule"/>
</dbReference>
<dbReference type="InterPro" id="IPR014729">
    <property type="entry name" value="Rossmann-like_a/b/a_fold"/>
</dbReference>
<dbReference type="InterPro" id="IPR010978">
    <property type="entry name" value="tRNA-bd_arm"/>
</dbReference>
<comment type="subunit">
    <text evidence="2 12">Monomer.</text>
</comment>
<dbReference type="GO" id="GO:0004832">
    <property type="term" value="F:valine-tRNA ligase activity"/>
    <property type="evidence" value="ECO:0007669"/>
    <property type="project" value="UniProtKB-UniRule"/>
</dbReference>
<dbReference type="InterPro" id="IPR002303">
    <property type="entry name" value="Valyl-tRNA_ligase"/>
</dbReference>
<keyword evidence="3 12" id="KW-0963">Cytoplasm</keyword>
<dbReference type="InterPro" id="IPR009080">
    <property type="entry name" value="tRNAsynth_Ia_anticodon-bd"/>
</dbReference>
<comment type="domain">
    <text evidence="12">The C-terminal coiled-coil domain is crucial for aminoacylation activity.</text>
</comment>
<dbReference type="InterPro" id="IPR029033">
    <property type="entry name" value="His_PPase_superfam"/>
</dbReference>
<feature type="domain" description="Aminoacyl-tRNA synthetase class Ia" evidence="13">
    <location>
        <begin position="636"/>
        <end position="768"/>
    </location>
</feature>
<evidence type="ECO:0000256" key="8">
    <source>
        <dbReference type="ARBA" id="ARBA00023054"/>
    </source>
</evidence>
<feature type="domain" description="Aminoacyl-tRNA synthetase class Ia" evidence="13">
    <location>
        <begin position="16"/>
        <end position="464"/>
    </location>
</feature>
<dbReference type="EMBL" id="MHHZ01000015">
    <property type="protein sequence ID" value="OGY41621.1"/>
    <property type="molecule type" value="Genomic_DNA"/>
</dbReference>
<comment type="caution">
    <text evidence="16">The sequence shown here is derived from an EMBL/GenBank/DDBJ whole genome shotgun (WGS) entry which is preliminary data.</text>
</comment>
<keyword evidence="8 12" id="KW-0175">Coiled coil</keyword>
<dbReference type="AlphaFoldDB" id="A0A1G1XNU2"/>
<dbReference type="SUPFAM" id="SSF53254">
    <property type="entry name" value="Phosphoglycerate mutase-like"/>
    <property type="match status" value="1"/>
</dbReference>
<dbReference type="InterPro" id="IPR019499">
    <property type="entry name" value="Val-tRNA_synth_tRNA-bd"/>
</dbReference>
<dbReference type="Gene3D" id="3.90.740.10">
    <property type="entry name" value="Valyl/Leucyl/Isoleucyl-tRNA synthetase, editing domain"/>
    <property type="match status" value="1"/>
</dbReference>
<keyword evidence="7 12" id="KW-0648">Protein biosynthesis</keyword>
<dbReference type="InterPro" id="IPR013155">
    <property type="entry name" value="M/V/L/I-tRNA-synth_anticd-bd"/>
</dbReference>
<comment type="function">
    <text evidence="12">Catalyzes the attachment of valine to tRNA(Val). As ValRS can inadvertently accommodate and process structurally similar amino acids such as threonine, to avoid such errors, it has a 'posttransfer' editing activity that hydrolyzes mischarged Thr-tRNA(Val) in a tRNA-dependent manner.</text>
</comment>
<feature type="domain" description="Methionyl/Valyl/Leucyl/Isoleucyl-tRNA synthetase anticodon-binding" evidence="14">
    <location>
        <begin position="813"/>
        <end position="981"/>
    </location>
</feature>
<dbReference type="Pfam" id="PF10458">
    <property type="entry name" value="Val_tRNA-synt_C"/>
    <property type="match status" value="1"/>
</dbReference>
<evidence type="ECO:0000256" key="6">
    <source>
        <dbReference type="ARBA" id="ARBA00022840"/>
    </source>
</evidence>
<evidence type="ECO:0000256" key="1">
    <source>
        <dbReference type="ARBA" id="ARBA00004496"/>
    </source>
</evidence>
<evidence type="ECO:0000256" key="7">
    <source>
        <dbReference type="ARBA" id="ARBA00022917"/>
    </source>
</evidence>
<evidence type="ECO:0000259" key="14">
    <source>
        <dbReference type="Pfam" id="PF08264"/>
    </source>
</evidence>
<accession>A0A1G1XNU2</accession>
<dbReference type="Pfam" id="PF00133">
    <property type="entry name" value="tRNA-synt_1"/>
    <property type="match status" value="2"/>
</dbReference>
<name>A0A1G1XNU2_9BACT</name>
<organism evidence="16 17">
    <name type="scientific">Candidatus Buchananbacteria bacterium RBG_13_36_9</name>
    <dbReference type="NCBI Taxonomy" id="1797530"/>
    <lineage>
        <taxon>Bacteria</taxon>
        <taxon>Candidatus Buchananiibacteriota</taxon>
    </lineage>
</organism>